<comment type="caution">
    <text evidence="1">The sequence shown here is derived from an EMBL/GenBank/DDBJ whole genome shotgun (WGS) entry which is preliminary data.</text>
</comment>
<accession>A0A218XAL6</accession>
<dbReference type="EMBL" id="MTKT01002214">
    <property type="protein sequence ID" value="OWM81739.1"/>
    <property type="molecule type" value="Genomic_DNA"/>
</dbReference>
<reference evidence="2" key="1">
    <citation type="journal article" date="2017" name="Plant J.">
        <title>The pomegranate (Punica granatum L.) genome and the genomics of punicalagin biosynthesis.</title>
        <authorList>
            <person name="Qin G."/>
            <person name="Xu C."/>
            <person name="Ming R."/>
            <person name="Tang H."/>
            <person name="Guyot R."/>
            <person name="Kramer E.M."/>
            <person name="Hu Y."/>
            <person name="Yi X."/>
            <person name="Qi Y."/>
            <person name="Xu X."/>
            <person name="Gao Z."/>
            <person name="Pan H."/>
            <person name="Jian J."/>
            <person name="Tian Y."/>
            <person name="Yue Z."/>
            <person name="Xu Y."/>
        </authorList>
    </citation>
    <scope>NUCLEOTIDE SEQUENCE [LARGE SCALE GENOMIC DNA]</scope>
    <source>
        <strain evidence="2">cv. Dabenzi</strain>
    </source>
</reference>
<dbReference type="Proteomes" id="UP000197138">
    <property type="component" value="Unassembled WGS sequence"/>
</dbReference>
<sequence>MLVLVFSRGIFAPLIERGEPHFWRPLPKQGRRRFQGPPETLLKERGHRKGGLRSDLPPLLYLYWLPEMEAPIPPVLPPFSIDSSTWALVMCTIQECKNSNCRGLKNTNEFDIQLEIRTT</sequence>
<protein>
    <submittedName>
        <fullName evidence="1">Uncharacterized protein</fullName>
    </submittedName>
</protein>
<name>A0A218XAL6_PUNGR</name>
<evidence type="ECO:0000313" key="2">
    <source>
        <dbReference type="Proteomes" id="UP000197138"/>
    </source>
</evidence>
<organism evidence="1 2">
    <name type="scientific">Punica granatum</name>
    <name type="common">Pomegranate</name>
    <dbReference type="NCBI Taxonomy" id="22663"/>
    <lineage>
        <taxon>Eukaryota</taxon>
        <taxon>Viridiplantae</taxon>
        <taxon>Streptophyta</taxon>
        <taxon>Embryophyta</taxon>
        <taxon>Tracheophyta</taxon>
        <taxon>Spermatophyta</taxon>
        <taxon>Magnoliopsida</taxon>
        <taxon>eudicotyledons</taxon>
        <taxon>Gunneridae</taxon>
        <taxon>Pentapetalae</taxon>
        <taxon>rosids</taxon>
        <taxon>malvids</taxon>
        <taxon>Myrtales</taxon>
        <taxon>Lythraceae</taxon>
        <taxon>Punica</taxon>
    </lineage>
</organism>
<gene>
    <name evidence="1" type="ORF">CDL15_Pgr007777</name>
</gene>
<dbReference type="AlphaFoldDB" id="A0A218XAL6"/>
<proteinExistence type="predicted"/>
<evidence type="ECO:0000313" key="1">
    <source>
        <dbReference type="EMBL" id="OWM81739.1"/>
    </source>
</evidence>